<keyword evidence="1" id="KW-0472">Membrane</keyword>
<dbReference type="GO" id="GO:0006751">
    <property type="term" value="P:glutathione catabolic process"/>
    <property type="evidence" value="ECO:0007669"/>
    <property type="project" value="InterPro"/>
</dbReference>
<dbReference type="GO" id="GO:0005886">
    <property type="term" value="C:plasma membrane"/>
    <property type="evidence" value="ECO:0007669"/>
    <property type="project" value="TreeGrafter"/>
</dbReference>
<proteinExistence type="predicted"/>
<feature type="transmembrane region" description="Helical" evidence="1">
    <location>
        <begin position="32"/>
        <end position="54"/>
    </location>
</feature>
<reference evidence="2 3" key="1">
    <citation type="submission" date="2015-07" db="EMBL/GenBank/DDBJ databases">
        <title>The genome of Melipona quadrifasciata.</title>
        <authorList>
            <person name="Pan H."/>
            <person name="Kapheim K."/>
        </authorList>
    </citation>
    <scope>NUCLEOTIDE SEQUENCE [LARGE SCALE GENOMIC DNA]</scope>
    <source>
        <strain evidence="2">0111107301</strain>
        <tissue evidence="2">Whole body</tissue>
    </source>
</reference>
<evidence type="ECO:0000313" key="2">
    <source>
        <dbReference type="EMBL" id="KOX79924.1"/>
    </source>
</evidence>
<dbReference type="AlphaFoldDB" id="A0A0N0U7M1"/>
<dbReference type="PRINTS" id="PR01210">
    <property type="entry name" value="GGTRANSPTASE"/>
</dbReference>
<accession>A0A0N0U7M1</accession>
<name>A0A0N0U7M1_9HYME</name>
<dbReference type="GO" id="GO:0036374">
    <property type="term" value="F:glutathione hydrolase activity"/>
    <property type="evidence" value="ECO:0007669"/>
    <property type="project" value="InterPro"/>
</dbReference>
<organism evidence="2 3">
    <name type="scientific">Melipona quadrifasciata</name>
    <dbReference type="NCBI Taxonomy" id="166423"/>
    <lineage>
        <taxon>Eukaryota</taxon>
        <taxon>Metazoa</taxon>
        <taxon>Ecdysozoa</taxon>
        <taxon>Arthropoda</taxon>
        <taxon>Hexapoda</taxon>
        <taxon>Insecta</taxon>
        <taxon>Pterygota</taxon>
        <taxon>Neoptera</taxon>
        <taxon>Endopterygota</taxon>
        <taxon>Hymenoptera</taxon>
        <taxon>Apocrita</taxon>
        <taxon>Aculeata</taxon>
        <taxon>Apoidea</taxon>
        <taxon>Anthophila</taxon>
        <taxon>Apidae</taxon>
        <taxon>Melipona</taxon>
    </lineage>
</organism>
<dbReference type="PANTHER" id="PTHR11686">
    <property type="entry name" value="GAMMA GLUTAMYL TRANSPEPTIDASE"/>
    <property type="match status" value="1"/>
</dbReference>
<dbReference type="OrthoDB" id="9977870at2759"/>
<dbReference type="STRING" id="166423.A0A0N0U7M1"/>
<keyword evidence="1" id="KW-0812">Transmembrane</keyword>
<dbReference type="Proteomes" id="UP000053105">
    <property type="component" value="Unassembled WGS sequence"/>
</dbReference>
<dbReference type="Pfam" id="PF01019">
    <property type="entry name" value="G_glu_transpept"/>
    <property type="match status" value="2"/>
</dbReference>
<dbReference type="InterPro" id="IPR043137">
    <property type="entry name" value="GGT_ssub_C"/>
</dbReference>
<keyword evidence="1" id="KW-1133">Transmembrane helix</keyword>
<keyword evidence="3" id="KW-1185">Reference proteome</keyword>
<dbReference type="PANTHER" id="PTHR11686:SF9">
    <property type="entry name" value="RE13973P"/>
    <property type="match status" value="1"/>
</dbReference>
<dbReference type="InterPro" id="IPR029055">
    <property type="entry name" value="Ntn_hydrolases_N"/>
</dbReference>
<protein>
    <submittedName>
        <fullName evidence="2">Gamma-glutamyltranspeptidase 1</fullName>
    </submittedName>
</protein>
<evidence type="ECO:0000256" key="1">
    <source>
        <dbReference type="SAM" id="Phobius"/>
    </source>
</evidence>
<dbReference type="InterPro" id="IPR000101">
    <property type="entry name" value="GGT_peptidase"/>
</dbReference>
<evidence type="ECO:0000313" key="3">
    <source>
        <dbReference type="Proteomes" id="UP000053105"/>
    </source>
</evidence>
<dbReference type="EMBL" id="KQ435710">
    <property type="protein sequence ID" value="KOX79924.1"/>
    <property type="molecule type" value="Genomic_DNA"/>
</dbReference>
<sequence length="468" mass="51319">MILKASGEECPLTKGRSYKYTLSMYCGDGLKFIISCFTILTISITTTLILQILYADGSPQDKASIHGAVATDYTNCSQIGSKILRKGGNAVDAAVAATICMTVVAPHKTGLGGGGYIMIYNHKEQSEPIIVDFANNTITDEIRIPAVLKGLEHAHKLKGKLPWNEIVKPSVSLAKEGFVVSKELASEISKNINYEILYGHINAGDILKLHDLSDLLNAVALEGTNVLYNGSFSQKLLHDKVKLLKLLPQLVNYKPDVYIAKKSTLENLKISTDNTSIVETDIEVAKTLINSVSIPLQIKQHVKEERYTGVVAMDWEDTYVCIITGLSTPFGLGHMSSVGFLLDKANTNNNLSTLVPIIFHNEKALCGLRGVFGTDDILIIGQLLYNIIVRQLNISEAVEHPRYYFSSDGFVIENDPKHSIDALIRSQLNLIVQLETDSILKSVNVIIKRKDLMSSHSDSRGGGLASRF</sequence>
<dbReference type="SUPFAM" id="SSF56235">
    <property type="entry name" value="N-terminal nucleophile aminohydrolases (Ntn hydrolases)"/>
    <property type="match status" value="1"/>
</dbReference>
<dbReference type="Gene3D" id="3.60.20.40">
    <property type="match status" value="1"/>
</dbReference>
<gene>
    <name evidence="2" type="ORF">WN51_11535</name>
</gene>